<proteinExistence type="predicted"/>
<dbReference type="PRINTS" id="PR00032">
    <property type="entry name" value="HTHARAC"/>
</dbReference>
<dbReference type="InterPro" id="IPR009057">
    <property type="entry name" value="Homeodomain-like_sf"/>
</dbReference>
<dbReference type="SUPFAM" id="SSF46689">
    <property type="entry name" value="Homeodomain-like"/>
    <property type="match status" value="1"/>
</dbReference>
<name>A0ABY2XQG7_9GAMM</name>
<dbReference type="SUPFAM" id="SSF51182">
    <property type="entry name" value="RmlC-like cupins"/>
    <property type="match status" value="1"/>
</dbReference>
<dbReference type="Pfam" id="PF02311">
    <property type="entry name" value="AraC_binding"/>
    <property type="match status" value="1"/>
</dbReference>
<dbReference type="PANTHER" id="PTHR11019:SF159">
    <property type="entry name" value="TRANSCRIPTIONAL REGULATOR-RELATED"/>
    <property type="match status" value="1"/>
</dbReference>
<keyword evidence="1" id="KW-0805">Transcription regulation</keyword>
<evidence type="ECO:0000256" key="3">
    <source>
        <dbReference type="ARBA" id="ARBA00023159"/>
    </source>
</evidence>
<dbReference type="SMART" id="SM00342">
    <property type="entry name" value="HTH_ARAC"/>
    <property type="match status" value="1"/>
</dbReference>
<dbReference type="InterPro" id="IPR003313">
    <property type="entry name" value="AraC-bd"/>
</dbReference>
<dbReference type="InterPro" id="IPR020449">
    <property type="entry name" value="Tscrpt_reg_AraC-type_HTH"/>
</dbReference>
<dbReference type="InterPro" id="IPR018060">
    <property type="entry name" value="HTH_AraC"/>
</dbReference>
<keyword evidence="2" id="KW-0238">DNA-binding</keyword>
<dbReference type="InterPro" id="IPR011051">
    <property type="entry name" value="RmlC_Cupin_sf"/>
</dbReference>
<dbReference type="EMBL" id="VCQT01000015">
    <property type="protein sequence ID" value="TMW14443.1"/>
    <property type="molecule type" value="Genomic_DNA"/>
</dbReference>
<dbReference type="Proteomes" id="UP000739180">
    <property type="component" value="Unassembled WGS sequence"/>
</dbReference>
<keyword evidence="4" id="KW-0804">Transcription</keyword>
<accession>A0ABY2XQG7</accession>
<feature type="domain" description="HTH araC/xylS-type" evidence="5">
    <location>
        <begin position="162"/>
        <end position="259"/>
    </location>
</feature>
<protein>
    <submittedName>
        <fullName evidence="6">AraC family transcriptional regulator</fullName>
    </submittedName>
</protein>
<dbReference type="Pfam" id="PF12833">
    <property type="entry name" value="HTH_18"/>
    <property type="match status" value="1"/>
</dbReference>
<keyword evidence="3" id="KW-0010">Activator</keyword>
<gene>
    <name evidence="6" type="ORF">FGS76_03275</name>
</gene>
<dbReference type="PROSITE" id="PS00041">
    <property type="entry name" value="HTH_ARAC_FAMILY_1"/>
    <property type="match status" value="1"/>
</dbReference>
<evidence type="ECO:0000259" key="5">
    <source>
        <dbReference type="PROSITE" id="PS01124"/>
    </source>
</evidence>
<dbReference type="PANTHER" id="PTHR11019">
    <property type="entry name" value="HTH-TYPE TRANSCRIPTIONAL REGULATOR NIMR"/>
    <property type="match status" value="1"/>
</dbReference>
<evidence type="ECO:0000256" key="1">
    <source>
        <dbReference type="ARBA" id="ARBA00023015"/>
    </source>
</evidence>
<sequence>MSPTGGSGTFPAVQGPLLARIWDKSQASREARAAGVHQHREGQLCGATEGLLTVHTGDTRWAVPALHAIWIPPGQEHGIDPHGQFDGWAMLINEALCQGLPAEPCILRVSGLLMEAVKRVAGWDERTWTPDRDPLVAVIAAEIRALPDAPLGLVMPRDPRLARIAHALLRDPADRRGQAEWADWAGLSPRTLSRRFPQETGLGFQAWRQRARLLRALEHLAAGLPVTTVALECGYQTTSAFIEAFGQVFGMTPGRWRGQGGLAGQG</sequence>
<evidence type="ECO:0000313" key="7">
    <source>
        <dbReference type="Proteomes" id="UP000739180"/>
    </source>
</evidence>
<dbReference type="CDD" id="cd06124">
    <property type="entry name" value="cupin_NimR-like_N"/>
    <property type="match status" value="1"/>
</dbReference>
<comment type="caution">
    <text evidence="6">The sequence shown here is derived from an EMBL/GenBank/DDBJ whole genome shotgun (WGS) entry which is preliminary data.</text>
</comment>
<evidence type="ECO:0000313" key="6">
    <source>
        <dbReference type="EMBL" id="TMW14443.1"/>
    </source>
</evidence>
<dbReference type="InterPro" id="IPR018062">
    <property type="entry name" value="HTH_AraC-typ_CS"/>
</dbReference>
<evidence type="ECO:0000256" key="2">
    <source>
        <dbReference type="ARBA" id="ARBA00023125"/>
    </source>
</evidence>
<dbReference type="PROSITE" id="PS01124">
    <property type="entry name" value="HTH_ARAC_FAMILY_2"/>
    <property type="match status" value="1"/>
</dbReference>
<keyword evidence="7" id="KW-1185">Reference proteome</keyword>
<evidence type="ECO:0000256" key="4">
    <source>
        <dbReference type="ARBA" id="ARBA00023163"/>
    </source>
</evidence>
<organism evidence="6 7">
    <name type="scientific">Alloalcanivorax gelatiniphagus</name>
    <dbReference type="NCBI Taxonomy" id="1194167"/>
    <lineage>
        <taxon>Bacteria</taxon>
        <taxon>Pseudomonadati</taxon>
        <taxon>Pseudomonadota</taxon>
        <taxon>Gammaproteobacteria</taxon>
        <taxon>Oceanospirillales</taxon>
        <taxon>Alcanivoracaceae</taxon>
        <taxon>Alloalcanivorax</taxon>
    </lineage>
</organism>
<reference evidence="6 7" key="1">
    <citation type="submission" date="2019-05" db="EMBL/GenBank/DDBJ databases">
        <title>Genome of Alcanivorax gelatiniphagus, an oil degrading marine bacteria.</title>
        <authorList>
            <person name="Kwon K.K."/>
        </authorList>
    </citation>
    <scope>NUCLEOTIDE SEQUENCE [LARGE SCALE GENOMIC DNA]</scope>
    <source>
        <strain evidence="6 7">MEBiC 08158</strain>
    </source>
</reference>
<dbReference type="RefSeq" id="WP_138771201.1">
    <property type="nucleotide sequence ID" value="NZ_JBHSSX010000004.1"/>
</dbReference>
<dbReference type="Gene3D" id="1.10.10.60">
    <property type="entry name" value="Homeodomain-like"/>
    <property type="match status" value="1"/>
</dbReference>